<dbReference type="GeneID" id="77286813"/>
<dbReference type="PANTHER" id="PTHR16469:SF27">
    <property type="entry name" value="UBIQUITIN-ASSOCIATED AND SH3 DOMAIN-CONTAINING BA-RELATED"/>
    <property type="match status" value="1"/>
</dbReference>
<dbReference type="Proteomes" id="UP000027395">
    <property type="component" value="Chromosome"/>
</dbReference>
<dbReference type="Pfam" id="PF00300">
    <property type="entry name" value="His_Phos_1"/>
    <property type="match status" value="1"/>
</dbReference>
<evidence type="ECO:0000313" key="1">
    <source>
        <dbReference type="EMBL" id="KEI65732.1"/>
    </source>
</evidence>
<reference evidence="1 2" key="1">
    <citation type="journal article" date="2014" name="Appl. Environ. Microbiol.">
        <title>Elucidation of insertion elements encoded on plasmids and in vitro construction of shuttle vectors from the toxic cyanobacterium Planktothrix.</title>
        <authorList>
            <person name="Christiansen G."/>
            <person name="Goesmann A."/>
            <person name="Kurmayer R."/>
        </authorList>
    </citation>
    <scope>NUCLEOTIDE SEQUENCE [LARGE SCALE GENOMIC DNA]</scope>
    <source>
        <strain evidence="1 2">NIVA-CYA 126/8</strain>
    </source>
</reference>
<dbReference type="eggNOG" id="COG0406">
    <property type="taxonomic scope" value="Bacteria"/>
</dbReference>
<dbReference type="AlphaFoldDB" id="A0A073CCS5"/>
<dbReference type="HOGENOM" id="CLU_042838_0_1_3"/>
<dbReference type="Gene3D" id="3.40.50.1240">
    <property type="entry name" value="Phosphoglycerate mutase-like"/>
    <property type="match status" value="1"/>
</dbReference>
<name>A0A073CCS5_PLAA1</name>
<dbReference type="CDD" id="cd07067">
    <property type="entry name" value="HP_PGM_like"/>
    <property type="match status" value="1"/>
</dbReference>
<proteinExistence type="predicted"/>
<dbReference type="InterPro" id="IPR013078">
    <property type="entry name" value="His_Pase_superF_clade-1"/>
</dbReference>
<dbReference type="PANTHER" id="PTHR16469">
    <property type="entry name" value="UBIQUITIN-ASSOCIATED AND SH3 DOMAIN-CONTAINING BA-RELATED"/>
    <property type="match status" value="1"/>
</dbReference>
<accession>A0A073CCS5</accession>
<dbReference type="RefSeq" id="WP_026786804.1">
    <property type="nucleotide sequence ID" value="NZ_CM002803.1"/>
</dbReference>
<evidence type="ECO:0000313" key="2">
    <source>
        <dbReference type="Proteomes" id="UP000027395"/>
    </source>
</evidence>
<dbReference type="EMBL" id="CM002803">
    <property type="protein sequence ID" value="KEI65732.1"/>
    <property type="molecule type" value="Genomic_DNA"/>
</dbReference>
<dbReference type="InterPro" id="IPR051710">
    <property type="entry name" value="Phosphatase_SH3-domain"/>
</dbReference>
<dbReference type="PATRIC" id="fig|388467.6.peg.483"/>
<protein>
    <submittedName>
        <fullName evidence="1">Phosphoglycerate mutase</fullName>
    </submittedName>
</protein>
<sequence length="213" mass="23842">MSKTVWIARHGNRIDFVNPAWFDTAERPYDPHLSEDGQIQAQQLANRLVGEGITQIIASPFLRTVQTANAVAKKLDLPLKLDWGLGEWLNPEWMGFPETLSPDFLAKKFPKIDLSHPLGVPNYPETWKDCLQRTGETSQRLVNTFPDDNLLLVGHGASVLGTAMGLIPTLEEMDIKASLCCLVKIVQNGDKWILELNGDTAHLTELETVIRFN</sequence>
<organism evidence="1 2">
    <name type="scientific">Planktothrix agardhii (strain NIVA-CYA 126/8)</name>
    <dbReference type="NCBI Taxonomy" id="388467"/>
    <lineage>
        <taxon>Bacteria</taxon>
        <taxon>Bacillati</taxon>
        <taxon>Cyanobacteriota</taxon>
        <taxon>Cyanophyceae</taxon>
        <taxon>Oscillatoriophycideae</taxon>
        <taxon>Oscillatoriales</taxon>
        <taxon>Microcoleaceae</taxon>
        <taxon>Planktothrix</taxon>
    </lineage>
</organism>
<gene>
    <name evidence="1" type="ORF">A19Y_0533</name>
</gene>
<dbReference type="STRING" id="388467.A19Y_0533"/>
<dbReference type="SUPFAM" id="SSF53254">
    <property type="entry name" value="Phosphoglycerate mutase-like"/>
    <property type="match status" value="1"/>
</dbReference>
<dbReference type="InterPro" id="IPR029033">
    <property type="entry name" value="His_PPase_superfam"/>
</dbReference>
<keyword evidence="2" id="KW-1185">Reference proteome</keyword>
<dbReference type="SMART" id="SM00855">
    <property type="entry name" value="PGAM"/>
    <property type="match status" value="1"/>
</dbReference>